<feature type="region of interest" description="Disordered" evidence="1">
    <location>
        <begin position="391"/>
        <end position="437"/>
    </location>
</feature>
<evidence type="ECO:0000256" key="1">
    <source>
        <dbReference type="SAM" id="MobiDB-lite"/>
    </source>
</evidence>
<accession>A0ABD3GIT0</accession>
<comment type="caution">
    <text evidence="2">The sequence shown here is derived from an EMBL/GenBank/DDBJ whole genome shotgun (WGS) entry which is preliminary data.</text>
</comment>
<reference evidence="2 3" key="1">
    <citation type="submission" date="2024-09" db="EMBL/GenBank/DDBJ databases">
        <title>Chromosome-scale assembly of Riccia sorocarpa.</title>
        <authorList>
            <person name="Paukszto L."/>
        </authorList>
    </citation>
    <scope>NUCLEOTIDE SEQUENCE [LARGE SCALE GENOMIC DNA]</scope>
    <source>
        <strain evidence="2">LP-2024</strain>
        <tissue evidence="2">Aerial parts of the thallus</tissue>
    </source>
</reference>
<sequence>MEAQKKEHLSEEQLVAALKKISLQKSDNEGPLAPRVSVSKREGFKIIRKQMERGILTYYFEGTPSIGPFRNWVVANWAKKLHVTVETVQESGNRGFLTILKTKEDKETILSHVHANIRGCVVAHLPWSSEMDVIGYSPSLKPMEVALSGVPTWAKPDIPKIFLMLGPGTSLPLESREMVHKDIVATILWDEAKDLPKSMLVCIAGCDFKCEVRKVVQKKTTDDTEHSDQEDTGEDNQKNNVEDNRTLIKAGEARRGANHQLLLQYREMESGSKGGSTSQNRVGFDLSTSVEEADSSQLSRTGGGGVDTSRDKNQLILGVTVLQQLEYGVLVGAQSWSRDLQQKIPTGPNGVTIEEIESEQDQNAHNDLNGPASQAIPDLNMEDITWLMRKRESRGETEPIPHNKRRRTNVQRGSRMSEPSLDLMLETPGGLRASRSE</sequence>
<gene>
    <name evidence="2" type="ORF">R1sor_020772</name>
</gene>
<dbReference type="AlphaFoldDB" id="A0ABD3GIT0"/>
<feature type="compositionally biased region" description="Polar residues" evidence="1">
    <location>
        <begin position="288"/>
        <end position="300"/>
    </location>
</feature>
<protein>
    <submittedName>
        <fullName evidence="2">Uncharacterized protein</fullName>
    </submittedName>
</protein>
<organism evidence="2 3">
    <name type="scientific">Riccia sorocarpa</name>
    <dbReference type="NCBI Taxonomy" id="122646"/>
    <lineage>
        <taxon>Eukaryota</taxon>
        <taxon>Viridiplantae</taxon>
        <taxon>Streptophyta</taxon>
        <taxon>Embryophyta</taxon>
        <taxon>Marchantiophyta</taxon>
        <taxon>Marchantiopsida</taxon>
        <taxon>Marchantiidae</taxon>
        <taxon>Marchantiales</taxon>
        <taxon>Ricciaceae</taxon>
        <taxon>Riccia</taxon>
    </lineage>
</organism>
<feature type="region of interest" description="Disordered" evidence="1">
    <location>
        <begin position="288"/>
        <end position="310"/>
    </location>
</feature>
<evidence type="ECO:0000313" key="2">
    <source>
        <dbReference type="EMBL" id="KAL3677816.1"/>
    </source>
</evidence>
<keyword evidence="3" id="KW-1185">Reference proteome</keyword>
<proteinExistence type="predicted"/>
<dbReference type="EMBL" id="JBJQOH010000007">
    <property type="protein sequence ID" value="KAL3677816.1"/>
    <property type="molecule type" value="Genomic_DNA"/>
</dbReference>
<evidence type="ECO:0000313" key="3">
    <source>
        <dbReference type="Proteomes" id="UP001633002"/>
    </source>
</evidence>
<feature type="compositionally biased region" description="Basic and acidic residues" evidence="1">
    <location>
        <begin position="391"/>
        <end position="401"/>
    </location>
</feature>
<dbReference type="Proteomes" id="UP001633002">
    <property type="component" value="Unassembled WGS sequence"/>
</dbReference>
<name>A0ABD3GIT0_9MARC</name>
<feature type="region of interest" description="Disordered" evidence="1">
    <location>
        <begin position="219"/>
        <end position="242"/>
    </location>
</feature>